<gene>
    <name evidence="1" type="ORF">QQF64_017943</name>
</gene>
<evidence type="ECO:0000313" key="2">
    <source>
        <dbReference type="Proteomes" id="UP001558613"/>
    </source>
</evidence>
<organism evidence="1 2">
    <name type="scientific">Cirrhinus molitorella</name>
    <name type="common">mud carp</name>
    <dbReference type="NCBI Taxonomy" id="172907"/>
    <lineage>
        <taxon>Eukaryota</taxon>
        <taxon>Metazoa</taxon>
        <taxon>Chordata</taxon>
        <taxon>Craniata</taxon>
        <taxon>Vertebrata</taxon>
        <taxon>Euteleostomi</taxon>
        <taxon>Actinopterygii</taxon>
        <taxon>Neopterygii</taxon>
        <taxon>Teleostei</taxon>
        <taxon>Ostariophysi</taxon>
        <taxon>Cypriniformes</taxon>
        <taxon>Cyprinidae</taxon>
        <taxon>Labeoninae</taxon>
        <taxon>Labeonini</taxon>
        <taxon>Cirrhinus</taxon>
    </lineage>
</organism>
<comment type="caution">
    <text evidence="1">The sequence shown here is derived from an EMBL/GenBank/DDBJ whole genome shotgun (WGS) entry which is preliminary data.</text>
</comment>
<name>A0ABR3LK20_9TELE</name>
<dbReference type="EMBL" id="JAYMGO010000021">
    <property type="protein sequence ID" value="KAL1253250.1"/>
    <property type="molecule type" value="Genomic_DNA"/>
</dbReference>
<proteinExistence type="predicted"/>
<sequence length="81" mass="8547">MGCVYECSGFTFESLRPAAGDGSVIASSVTPSPYSVSGAPLSSVTQAPPILACHHGNRDTSQYRFLEEDSAPPTHHHSKIT</sequence>
<accession>A0ABR3LK20</accession>
<keyword evidence="2" id="KW-1185">Reference proteome</keyword>
<dbReference type="Proteomes" id="UP001558613">
    <property type="component" value="Unassembled WGS sequence"/>
</dbReference>
<reference evidence="1 2" key="1">
    <citation type="submission" date="2023-09" db="EMBL/GenBank/DDBJ databases">
        <authorList>
            <person name="Wang M."/>
        </authorList>
    </citation>
    <scope>NUCLEOTIDE SEQUENCE [LARGE SCALE GENOMIC DNA]</scope>
    <source>
        <strain evidence="1">GT-2023</strain>
        <tissue evidence="1">Liver</tissue>
    </source>
</reference>
<protein>
    <submittedName>
        <fullName evidence="1">Uncharacterized protein</fullName>
    </submittedName>
</protein>
<evidence type="ECO:0000313" key="1">
    <source>
        <dbReference type="EMBL" id="KAL1253250.1"/>
    </source>
</evidence>